<dbReference type="GO" id="GO:0016757">
    <property type="term" value="F:glycosyltransferase activity"/>
    <property type="evidence" value="ECO:0007669"/>
    <property type="project" value="InterPro"/>
</dbReference>
<dbReference type="EMBL" id="CP000697">
    <property type="protein sequence ID" value="ABQ29518.1"/>
    <property type="molecule type" value="Genomic_DNA"/>
</dbReference>
<sequence length="345" mass="38005">MKVIVLNNASPFTWGGAEELADHLVRNLLASGAQAELLRIPFAWNPPERLIEQMVMNFSFRLDQADRVIPLKFPAYLIPHRDKVFWLLHQYRQAYDLWDAGQSNIPNTPEGSKIRAAISAADTQTFAAATRIYTNSRVTGKRLLDYNGFDSEVLMPPLNDPEIFVNQGDEGYLLAAGRVNAGKRQTLLVDALAYLPPSIRMIVAGPPDSPADAQELVRRVAAAGLQDRVKLDLRFLSRRELADYVGRARAVAYVPFDEDSVGYVTMEAFQASKPVVTTTDSGGLLQIVHDDHTGTVGAPTPRALAEAIAKLMDDPARAAKLGQAGHKEWNGLGITWPHTIEKLLT</sequence>
<evidence type="ECO:0000313" key="3">
    <source>
        <dbReference type="Proteomes" id="UP000000245"/>
    </source>
</evidence>
<evidence type="ECO:0000259" key="1">
    <source>
        <dbReference type="Pfam" id="PF00534"/>
    </source>
</evidence>
<keyword evidence="3" id="KW-1185">Reference proteome</keyword>
<dbReference type="Gene3D" id="3.40.50.2000">
    <property type="entry name" value="Glycogen Phosphorylase B"/>
    <property type="match status" value="1"/>
</dbReference>
<dbReference type="PANTHER" id="PTHR12526:SF635">
    <property type="entry name" value="GLYCOSYL TRANSFERASE GROUP 1"/>
    <property type="match status" value="1"/>
</dbReference>
<dbReference type="Pfam" id="PF00534">
    <property type="entry name" value="Glycos_transf_1"/>
    <property type="match status" value="1"/>
</dbReference>
<gene>
    <name evidence="2" type="ordered locus">Acry_0291</name>
</gene>
<keyword evidence="2" id="KW-0808">Transferase</keyword>
<evidence type="ECO:0000313" key="2">
    <source>
        <dbReference type="EMBL" id="ABQ29518.1"/>
    </source>
</evidence>
<dbReference type="RefSeq" id="WP_011941419.1">
    <property type="nucleotide sequence ID" value="NC_009484.1"/>
</dbReference>
<feature type="domain" description="Glycosyl transferase family 1" evidence="1">
    <location>
        <begin position="165"/>
        <end position="327"/>
    </location>
</feature>
<accession>A5FV86</accession>
<protein>
    <submittedName>
        <fullName evidence="2">Glycosyl transferase, group 1</fullName>
    </submittedName>
</protein>
<dbReference type="eggNOG" id="COG0438">
    <property type="taxonomic scope" value="Bacteria"/>
</dbReference>
<dbReference type="CDD" id="cd03801">
    <property type="entry name" value="GT4_PimA-like"/>
    <property type="match status" value="1"/>
</dbReference>
<dbReference type="Proteomes" id="UP000000245">
    <property type="component" value="Chromosome"/>
</dbReference>
<proteinExistence type="predicted"/>
<dbReference type="CAZy" id="GT4">
    <property type="family name" value="Glycosyltransferase Family 4"/>
</dbReference>
<reference evidence="2 3" key="1">
    <citation type="submission" date="2007-05" db="EMBL/GenBank/DDBJ databases">
        <title>Complete sequence of chromosome of Acidiphilium cryptum JF-5.</title>
        <authorList>
            <consortium name="US DOE Joint Genome Institute"/>
            <person name="Copeland A."/>
            <person name="Lucas S."/>
            <person name="Lapidus A."/>
            <person name="Barry K."/>
            <person name="Detter J.C."/>
            <person name="Glavina del Rio T."/>
            <person name="Hammon N."/>
            <person name="Israni S."/>
            <person name="Dalin E."/>
            <person name="Tice H."/>
            <person name="Pitluck S."/>
            <person name="Sims D."/>
            <person name="Brettin T."/>
            <person name="Bruce D."/>
            <person name="Han C."/>
            <person name="Schmutz J."/>
            <person name="Larimer F."/>
            <person name="Land M."/>
            <person name="Hauser L."/>
            <person name="Kyrpides N."/>
            <person name="Kim E."/>
            <person name="Magnuson T."/>
            <person name="Richardson P."/>
        </authorList>
    </citation>
    <scope>NUCLEOTIDE SEQUENCE [LARGE SCALE GENOMIC DNA]</scope>
    <source>
        <strain evidence="2 3">JF-5</strain>
    </source>
</reference>
<dbReference type="SUPFAM" id="SSF53756">
    <property type="entry name" value="UDP-Glycosyltransferase/glycogen phosphorylase"/>
    <property type="match status" value="1"/>
</dbReference>
<dbReference type="AlphaFoldDB" id="A5FV86"/>
<dbReference type="STRING" id="349163.Acry_0291"/>
<name>A5FV86_ACICJ</name>
<organism evidence="2 3">
    <name type="scientific">Acidiphilium cryptum (strain JF-5)</name>
    <dbReference type="NCBI Taxonomy" id="349163"/>
    <lineage>
        <taxon>Bacteria</taxon>
        <taxon>Pseudomonadati</taxon>
        <taxon>Pseudomonadota</taxon>
        <taxon>Alphaproteobacteria</taxon>
        <taxon>Acetobacterales</taxon>
        <taxon>Acidocellaceae</taxon>
        <taxon>Acidiphilium</taxon>
    </lineage>
</organism>
<dbReference type="InterPro" id="IPR001296">
    <property type="entry name" value="Glyco_trans_1"/>
</dbReference>
<dbReference type="PANTHER" id="PTHR12526">
    <property type="entry name" value="GLYCOSYLTRANSFERASE"/>
    <property type="match status" value="1"/>
</dbReference>
<dbReference type="HOGENOM" id="CLU_796569_0_0_5"/>
<dbReference type="KEGG" id="acr:Acry_0291"/>